<dbReference type="RefSeq" id="WP_343781752.1">
    <property type="nucleotide sequence ID" value="NZ_BAAACZ010000005.1"/>
</dbReference>
<reference evidence="4 5" key="1">
    <citation type="journal article" date="2019" name="Int. J. Syst. Evol. Microbiol.">
        <title>The Global Catalogue of Microorganisms (GCM) 10K type strain sequencing project: providing services to taxonomists for standard genome sequencing and annotation.</title>
        <authorList>
            <consortium name="The Broad Institute Genomics Platform"/>
            <consortium name="The Broad Institute Genome Sequencing Center for Infectious Disease"/>
            <person name="Wu L."/>
            <person name="Ma J."/>
        </authorList>
    </citation>
    <scope>NUCLEOTIDE SEQUENCE [LARGE SCALE GENOMIC DNA]</scope>
    <source>
        <strain evidence="4 5">JCM 14193</strain>
    </source>
</reference>
<evidence type="ECO:0000313" key="4">
    <source>
        <dbReference type="EMBL" id="GAA0454335.1"/>
    </source>
</evidence>
<name>A0ABN0ZP44_9BACI</name>
<dbReference type="Gene3D" id="3.40.630.30">
    <property type="match status" value="1"/>
</dbReference>
<dbReference type="PROSITE" id="PS51186">
    <property type="entry name" value="GNAT"/>
    <property type="match status" value="1"/>
</dbReference>
<keyword evidence="1" id="KW-0808">Transferase</keyword>
<dbReference type="InterPro" id="IPR016181">
    <property type="entry name" value="Acyl_CoA_acyltransferase"/>
</dbReference>
<accession>A0ABN0ZP44</accession>
<dbReference type="Pfam" id="PF00583">
    <property type="entry name" value="Acetyltransf_1"/>
    <property type="match status" value="1"/>
</dbReference>
<protein>
    <submittedName>
        <fullName evidence="4">GNAT family N-acetyltransferase</fullName>
    </submittedName>
</protein>
<comment type="caution">
    <text evidence="4">The sequence shown here is derived from an EMBL/GenBank/DDBJ whole genome shotgun (WGS) entry which is preliminary data.</text>
</comment>
<keyword evidence="5" id="KW-1185">Reference proteome</keyword>
<dbReference type="EMBL" id="BAAACZ010000005">
    <property type="protein sequence ID" value="GAA0454335.1"/>
    <property type="molecule type" value="Genomic_DNA"/>
</dbReference>
<dbReference type="PANTHER" id="PTHR43877">
    <property type="entry name" value="AMINOALKYLPHOSPHONATE N-ACETYLTRANSFERASE-RELATED-RELATED"/>
    <property type="match status" value="1"/>
</dbReference>
<evidence type="ECO:0000256" key="2">
    <source>
        <dbReference type="ARBA" id="ARBA00023315"/>
    </source>
</evidence>
<organism evidence="4 5">
    <name type="scientific">Alkalibacillus silvisoli</name>
    <dbReference type="NCBI Taxonomy" id="392823"/>
    <lineage>
        <taxon>Bacteria</taxon>
        <taxon>Bacillati</taxon>
        <taxon>Bacillota</taxon>
        <taxon>Bacilli</taxon>
        <taxon>Bacillales</taxon>
        <taxon>Bacillaceae</taxon>
        <taxon>Alkalibacillus</taxon>
    </lineage>
</organism>
<dbReference type="InterPro" id="IPR000182">
    <property type="entry name" value="GNAT_dom"/>
</dbReference>
<evidence type="ECO:0000313" key="5">
    <source>
        <dbReference type="Proteomes" id="UP001500740"/>
    </source>
</evidence>
<dbReference type="InterPro" id="IPR050832">
    <property type="entry name" value="Bact_Acetyltransf"/>
</dbReference>
<dbReference type="SUPFAM" id="SSF55729">
    <property type="entry name" value="Acyl-CoA N-acyltransferases (Nat)"/>
    <property type="match status" value="1"/>
</dbReference>
<proteinExistence type="predicted"/>
<feature type="domain" description="N-acetyltransferase" evidence="3">
    <location>
        <begin position="3"/>
        <end position="162"/>
    </location>
</feature>
<sequence length="164" mass="19209">METMIRSLEKSDIRALQHVAKESWHYTYERIIPRRIQDTFLKQAYSDENMERRLDRGGIWVAENQNGIVGFLNLTPVNDHGESHLVAIYLLPEHLGYGTGTKLLQTGLNQLQGLKRLYVDVEKENEIGLRFYEAKGFHVIKEYDEDFEGYTLKTLQMVKEFEEV</sequence>
<gene>
    <name evidence="4" type="ORF">GCM10008935_06480</name>
</gene>
<keyword evidence="2" id="KW-0012">Acyltransferase</keyword>
<evidence type="ECO:0000259" key="3">
    <source>
        <dbReference type="PROSITE" id="PS51186"/>
    </source>
</evidence>
<dbReference type="CDD" id="cd04301">
    <property type="entry name" value="NAT_SF"/>
    <property type="match status" value="1"/>
</dbReference>
<dbReference type="Proteomes" id="UP001500740">
    <property type="component" value="Unassembled WGS sequence"/>
</dbReference>
<evidence type="ECO:0000256" key="1">
    <source>
        <dbReference type="ARBA" id="ARBA00022679"/>
    </source>
</evidence>